<accession>A0ABV4UG95</accession>
<proteinExistence type="predicted"/>
<reference evidence="4" key="1">
    <citation type="submission" date="2024-06" db="EMBL/GenBank/DDBJ databases">
        <title>Radixoralia hellwigii gen. nov., sp nov., isolated from a root canal in the human oral cavity.</title>
        <authorList>
            <person name="Bartsch S."/>
            <person name="Wittmer A."/>
            <person name="Schulz A.-K."/>
            <person name="Neumann-Schaal M."/>
            <person name="Wolf J."/>
            <person name="Gronow S."/>
            <person name="Tennert C."/>
            <person name="Haecker G."/>
            <person name="Cieplik F."/>
            <person name="Al-Ahmad A."/>
        </authorList>
    </citation>
    <scope>NUCLEOTIDE SEQUENCE [LARGE SCALE GENOMIC DNA]</scope>
    <source>
        <strain evidence="4">Wk13</strain>
    </source>
</reference>
<comment type="caution">
    <text evidence="3">The sequence shown here is derived from an EMBL/GenBank/DDBJ whole genome shotgun (WGS) entry which is preliminary data.</text>
</comment>
<keyword evidence="4" id="KW-1185">Reference proteome</keyword>
<sequence length="282" mass="30946">MRALVFFLGVANLLFLAWTRGYFGDEASMSAGQMQRRQLMAERVNIIARDESSAAPTAKAPEKQNEPVAPEKQNEAVAPQMPADRASPVQGDQPARETPQSTDRRAEENAPAKPAPEKTEPGKTEKPVSMVCLTLNDLNADELARVTEITGGRFRDFRVDRRSSAGSRSYWVFIPPLGSRQAADRQSEALKRAGAPEFFIVQEPPAMRFAISLGVFSTREAAEERRTDLRLKGIDAARVGERETRSATYQLELRGPEPRAGALRQAIAGALPKARLASCKAK</sequence>
<dbReference type="InterPro" id="IPR007730">
    <property type="entry name" value="SPOR-like_dom"/>
</dbReference>
<evidence type="ECO:0000259" key="2">
    <source>
        <dbReference type="PROSITE" id="PS51724"/>
    </source>
</evidence>
<dbReference type="PROSITE" id="PS51724">
    <property type="entry name" value="SPOR"/>
    <property type="match status" value="1"/>
</dbReference>
<feature type="domain" description="SPOR" evidence="2">
    <location>
        <begin position="164"/>
        <end position="242"/>
    </location>
</feature>
<protein>
    <recommendedName>
        <fullName evidence="2">SPOR domain-containing protein</fullName>
    </recommendedName>
</protein>
<dbReference type="Proteomes" id="UP001574673">
    <property type="component" value="Unassembled WGS sequence"/>
</dbReference>
<gene>
    <name evidence="3" type="ORF">ABCS64_08955</name>
</gene>
<name>A0ABV4UG95_9RHOO</name>
<dbReference type="Gene3D" id="3.30.70.1070">
    <property type="entry name" value="Sporulation related repeat"/>
    <property type="match status" value="1"/>
</dbReference>
<dbReference type="InterPro" id="IPR036680">
    <property type="entry name" value="SPOR-like_sf"/>
</dbReference>
<dbReference type="RefSeq" id="WP_418891497.1">
    <property type="nucleotide sequence ID" value="NZ_JBEUWX010000002.1"/>
</dbReference>
<feature type="region of interest" description="Disordered" evidence="1">
    <location>
        <begin position="50"/>
        <end position="127"/>
    </location>
</feature>
<dbReference type="EMBL" id="JBEUWX010000002">
    <property type="protein sequence ID" value="MFA9950439.1"/>
    <property type="molecule type" value="Genomic_DNA"/>
</dbReference>
<evidence type="ECO:0000313" key="4">
    <source>
        <dbReference type="Proteomes" id="UP001574673"/>
    </source>
</evidence>
<evidence type="ECO:0000256" key="1">
    <source>
        <dbReference type="SAM" id="MobiDB-lite"/>
    </source>
</evidence>
<evidence type="ECO:0000313" key="3">
    <source>
        <dbReference type="EMBL" id="MFA9950439.1"/>
    </source>
</evidence>
<organism evidence="3 4">
    <name type="scientific">Dentiradicibacter hellwigii</name>
    <dbReference type="NCBI Taxonomy" id="3149053"/>
    <lineage>
        <taxon>Bacteria</taxon>
        <taxon>Pseudomonadati</taxon>
        <taxon>Pseudomonadota</taxon>
        <taxon>Betaproteobacteria</taxon>
        <taxon>Rhodocyclales</taxon>
        <taxon>Rhodocyclaceae</taxon>
        <taxon>Dentiradicibacter</taxon>
    </lineage>
</organism>
<feature type="compositionally biased region" description="Basic and acidic residues" evidence="1">
    <location>
        <begin position="102"/>
        <end position="126"/>
    </location>
</feature>